<feature type="chain" id="PRO_5014568074" description="Secreted protein" evidence="2">
    <location>
        <begin position="24"/>
        <end position="284"/>
    </location>
</feature>
<evidence type="ECO:0000256" key="1">
    <source>
        <dbReference type="SAM" id="MobiDB-lite"/>
    </source>
</evidence>
<reference evidence="4" key="2">
    <citation type="submission" date="2020-05" db="UniProtKB">
        <authorList>
            <consortium name="EnsemblMetazoa"/>
        </authorList>
    </citation>
    <scope>IDENTIFICATION</scope>
    <source>
        <strain evidence="4">wikel</strain>
    </source>
</reference>
<evidence type="ECO:0000313" key="3">
    <source>
        <dbReference type="EMBL" id="EEC08435.1"/>
    </source>
</evidence>
<feature type="region of interest" description="Disordered" evidence="1">
    <location>
        <begin position="202"/>
        <end position="260"/>
    </location>
</feature>
<dbReference type="EnsemblMetazoa" id="ISCW005684-RA">
    <property type="protein sequence ID" value="ISCW005684-PA"/>
    <property type="gene ID" value="ISCW005684"/>
</dbReference>
<name>B7PPB3_IXOSC</name>
<dbReference type="EMBL" id="ABJB010626125">
    <property type="status" value="NOT_ANNOTATED_CDS"/>
    <property type="molecule type" value="Genomic_DNA"/>
</dbReference>
<reference evidence="3 5" key="1">
    <citation type="submission" date="2008-03" db="EMBL/GenBank/DDBJ databases">
        <title>Annotation of Ixodes scapularis.</title>
        <authorList>
            <consortium name="Ixodes scapularis Genome Project Consortium"/>
            <person name="Caler E."/>
            <person name="Hannick L.I."/>
            <person name="Bidwell S."/>
            <person name="Joardar V."/>
            <person name="Thiagarajan M."/>
            <person name="Amedeo P."/>
            <person name="Galinsky K.J."/>
            <person name="Schobel S."/>
            <person name="Inman J."/>
            <person name="Hostetler J."/>
            <person name="Miller J."/>
            <person name="Hammond M."/>
            <person name="Megy K."/>
            <person name="Lawson D."/>
            <person name="Kodira C."/>
            <person name="Sutton G."/>
            <person name="Meyer J."/>
            <person name="Hill C.A."/>
            <person name="Birren B."/>
            <person name="Nene V."/>
            <person name="Collins F."/>
            <person name="Alarcon-Chaidez F."/>
            <person name="Wikel S."/>
            <person name="Strausberg R."/>
        </authorList>
    </citation>
    <scope>NUCLEOTIDE SEQUENCE [LARGE SCALE GENOMIC DNA]</scope>
    <source>
        <strain evidence="5">Wikel</strain>
        <strain evidence="3">Wikel colony</strain>
    </source>
</reference>
<dbReference type="VEuPathDB" id="VectorBase:ISCW005684"/>
<dbReference type="InParanoid" id="B7PPB3"/>
<accession>B7PPB3</accession>
<protein>
    <recommendedName>
        <fullName evidence="6">Secreted protein</fullName>
    </recommendedName>
</protein>
<gene>
    <name evidence="3" type="ORF">IscW_ISCW005684</name>
</gene>
<evidence type="ECO:0000313" key="5">
    <source>
        <dbReference type="Proteomes" id="UP000001555"/>
    </source>
</evidence>
<dbReference type="AlphaFoldDB" id="B7PPB3"/>
<dbReference type="Proteomes" id="UP000001555">
    <property type="component" value="Unassembled WGS sequence"/>
</dbReference>
<dbReference type="EMBL" id="ABJB010438132">
    <property type="status" value="NOT_ANNOTATED_CDS"/>
    <property type="molecule type" value="Genomic_DNA"/>
</dbReference>
<keyword evidence="5" id="KW-1185">Reference proteome</keyword>
<dbReference type="EMBL" id="ABJB010093279">
    <property type="status" value="NOT_ANNOTATED_CDS"/>
    <property type="molecule type" value="Genomic_DNA"/>
</dbReference>
<feature type="signal peptide" evidence="2">
    <location>
        <begin position="1"/>
        <end position="23"/>
    </location>
</feature>
<dbReference type="EMBL" id="DS756785">
    <property type="protein sequence ID" value="EEC08435.1"/>
    <property type="molecule type" value="Genomic_DNA"/>
</dbReference>
<keyword evidence="2" id="KW-0732">Signal</keyword>
<evidence type="ECO:0000256" key="2">
    <source>
        <dbReference type="SAM" id="SignalP"/>
    </source>
</evidence>
<evidence type="ECO:0000313" key="4">
    <source>
        <dbReference type="EnsemblMetazoa" id="ISCW005684-PA"/>
    </source>
</evidence>
<proteinExistence type="predicted"/>
<dbReference type="PaxDb" id="6945-B7PPB3"/>
<evidence type="ECO:0008006" key="6">
    <source>
        <dbReference type="Google" id="ProtNLM"/>
    </source>
</evidence>
<dbReference type="VEuPathDB" id="VectorBase:ISCP_033864"/>
<sequence>MTTRTTFLASALLLLLAFEPASTTNKVWVLSKQEMEGDVQALASSDTLDCQEKPMLNNFFICAINYNVERKGIPLSLQIKPEAVCPLRSRTQQRRGDPNVWVNNRRAMKILDDEEQQEDDDIMGLMRRKRKRMGSETCIAKASRGTGCDEDAEMRVQIMSFSDIMRDEYKDSCPNMVYKNSPEAPEAFEDYEEDWADSDPYWYDSKENSEAHAGSKARKASAPMNRDREDPFGNIPDKGNAASPPLNHGSSSDQQRGPAKERILSVRRRFRSVIHTALYLGIYQ</sequence>
<dbReference type="VEuPathDB" id="VectorBase:ISCI005684"/>
<organism>
    <name type="scientific">Ixodes scapularis</name>
    <name type="common">Black-legged tick</name>
    <name type="synonym">Deer tick</name>
    <dbReference type="NCBI Taxonomy" id="6945"/>
    <lineage>
        <taxon>Eukaryota</taxon>
        <taxon>Metazoa</taxon>
        <taxon>Ecdysozoa</taxon>
        <taxon>Arthropoda</taxon>
        <taxon>Chelicerata</taxon>
        <taxon>Arachnida</taxon>
        <taxon>Acari</taxon>
        <taxon>Parasitiformes</taxon>
        <taxon>Ixodida</taxon>
        <taxon>Ixodoidea</taxon>
        <taxon>Ixodidae</taxon>
        <taxon>Ixodinae</taxon>
        <taxon>Ixodes</taxon>
    </lineage>
</organism>
<dbReference type="HOGENOM" id="CLU_981007_0_0_1"/>
<dbReference type="OrthoDB" id="6479526at2759"/>